<sequence>MSQDDHGNADDGAHRPGAPWGPQDGRQGADGPPGPRGPYGPQQGPWQQGAPGQQPPGQSPPVPGAPGAWQVPQQQPWHGQQHGPPQAQQPAHGQQHHQQQYGRPVPQQHHHAPQYVPHQQQYQPHPPQQQYQQYQQQYGQHPQYQQQPHYQQQYGQHPQYQQKPPKKLGRGARAALLGGAGAVVVAIAVVAAVVLWPSPGRVLSEARPTSPQELVEGYLGAVAEGNAAEALSYLPTDQRPQDEPLLTDEALARSLEIAPISEIEVGEVVEGDATAEVRVSYLMGGEPVDTVFLVVDRAGNGKWLLDGGLAQISTPNLTGLDLTVNGQDVAGGPLNAFVGTYEIATSAQHFRLEGGPLQVTAPGPHDTGGLTASLTDDGVTAFRDAVRESAEQCVSSSALDANCGLGLEENADDGTRLHDGTIDRSLSRQARDQLDQLEPLLHLEEDITQVTGMLGNARVNVTARCTQNGVTGPCELTSPLQLGGLLGLVTVDMASEDPAVTWAVDGS</sequence>
<protein>
    <recommendedName>
        <fullName evidence="5">DUF4878 domain-containing protein</fullName>
    </recommendedName>
</protein>
<keyword evidence="4" id="KW-1185">Reference proteome</keyword>
<evidence type="ECO:0000256" key="2">
    <source>
        <dbReference type="SAM" id="Phobius"/>
    </source>
</evidence>
<dbReference type="RefSeq" id="WP_382394633.1">
    <property type="nucleotide sequence ID" value="NZ_JBHTCQ010000002.1"/>
</dbReference>
<feature type="region of interest" description="Disordered" evidence="1">
    <location>
        <begin position="1"/>
        <end position="167"/>
    </location>
</feature>
<feature type="compositionally biased region" description="Pro residues" evidence="1">
    <location>
        <begin position="53"/>
        <end position="64"/>
    </location>
</feature>
<evidence type="ECO:0008006" key="5">
    <source>
        <dbReference type="Google" id="ProtNLM"/>
    </source>
</evidence>
<evidence type="ECO:0000256" key="1">
    <source>
        <dbReference type="SAM" id="MobiDB-lite"/>
    </source>
</evidence>
<organism evidence="3 4">
    <name type="scientific">Georgenia alba</name>
    <dbReference type="NCBI Taxonomy" id="2233858"/>
    <lineage>
        <taxon>Bacteria</taxon>
        <taxon>Bacillati</taxon>
        <taxon>Actinomycetota</taxon>
        <taxon>Actinomycetes</taxon>
        <taxon>Micrococcales</taxon>
        <taxon>Bogoriellaceae</taxon>
        <taxon>Georgenia</taxon>
    </lineage>
</organism>
<feature type="compositionally biased region" description="Basic and acidic residues" evidence="1">
    <location>
        <begin position="1"/>
        <end position="14"/>
    </location>
</feature>
<reference evidence="4" key="1">
    <citation type="journal article" date="2019" name="Int. J. Syst. Evol. Microbiol.">
        <title>The Global Catalogue of Microorganisms (GCM) 10K type strain sequencing project: providing services to taxonomists for standard genome sequencing and annotation.</title>
        <authorList>
            <consortium name="The Broad Institute Genomics Platform"/>
            <consortium name="The Broad Institute Genome Sequencing Center for Infectious Disease"/>
            <person name="Wu L."/>
            <person name="Ma J."/>
        </authorList>
    </citation>
    <scope>NUCLEOTIDE SEQUENCE [LARGE SCALE GENOMIC DNA]</scope>
    <source>
        <strain evidence="4">JCM 1490</strain>
    </source>
</reference>
<name>A0ABW2Q8J5_9MICO</name>
<feature type="compositionally biased region" description="Low complexity" evidence="1">
    <location>
        <begin position="21"/>
        <end position="30"/>
    </location>
</feature>
<comment type="caution">
    <text evidence="3">The sequence shown here is derived from an EMBL/GenBank/DDBJ whole genome shotgun (WGS) entry which is preliminary data.</text>
</comment>
<feature type="compositionally biased region" description="Low complexity" evidence="1">
    <location>
        <begin position="39"/>
        <end position="52"/>
    </location>
</feature>
<dbReference type="EMBL" id="JBHTCQ010000002">
    <property type="protein sequence ID" value="MFC7405836.1"/>
    <property type="molecule type" value="Genomic_DNA"/>
</dbReference>
<proteinExistence type="predicted"/>
<evidence type="ECO:0000313" key="4">
    <source>
        <dbReference type="Proteomes" id="UP001596455"/>
    </source>
</evidence>
<keyword evidence="2" id="KW-0812">Transmembrane</keyword>
<dbReference type="Proteomes" id="UP001596455">
    <property type="component" value="Unassembled WGS sequence"/>
</dbReference>
<keyword evidence="2" id="KW-1133">Transmembrane helix</keyword>
<keyword evidence="2" id="KW-0472">Membrane</keyword>
<gene>
    <name evidence="3" type="ORF">ACFQQL_12000</name>
</gene>
<evidence type="ECO:0000313" key="3">
    <source>
        <dbReference type="EMBL" id="MFC7405836.1"/>
    </source>
</evidence>
<feature type="compositionally biased region" description="Low complexity" evidence="1">
    <location>
        <begin position="65"/>
        <end position="162"/>
    </location>
</feature>
<feature type="transmembrane region" description="Helical" evidence="2">
    <location>
        <begin position="174"/>
        <end position="196"/>
    </location>
</feature>
<accession>A0ABW2Q8J5</accession>